<dbReference type="Gene3D" id="1.20.5.50">
    <property type="match status" value="1"/>
</dbReference>
<accession>A0A381SNM1</accession>
<gene>
    <name evidence="1" type="ORF">METZ01_LOCUS58479</name>
</gene>
<dbReference type="AlphaFoldDB" id="A0A381SNM1"/>
<dbReference type="InterPro" id="IPR036192">
    <property type="entry name" value="Cell_div_ZapA-like_sf"/>
</dbReference>
<organism evidence="1">
    <name type="scientific">marine metagenome</name>
    <dbReference type="NCBI Taxonomy" id="408172"/>
    <lineage>
        <taxon>unclassified sequences</taxon>
        <taxon>metagenomes</taxon>
        <taxon>ecological metagenomes</taxon>
    </lineage>
</organism>
<dbReference type="Pfam" id="PF05164">
    <property type="entry name" value="ZapA"/>
    <property type="match status" value="1"/>
</dbReference>
<reference evidence="1" key="1">
    <citation type="submission" date="2018-05" db="EMBL/GenBank/DDBJ databases">
        <authorList>
            <person name="Lanie J.A."/>
            <person name="Ng W.-L."/>
            <person name="Kazmierczak K.M."/>
            <person name="Andrzejewski T.M."/>
            <person name="Davidsen T.M."/>
            <person name="Wayne K.J."/>
            <person name="Tettelin H."/>
            <person name="Glass J.I."/>
            <person name="Rusch D."/>
            <person name="Podicherti R."/>
            <person name="Tsui H.-C.T."/>
            <person name="Winkler M.E."/>
        </authorList>
    </citation>
    <scope>NUCLEOTIDE SEQUENCE</scope>
</reference>
<evidence type="ECO:0000313" key="1">
    <source>
        <dbReference type="EMBL" id="SVA05625.1"/>
    </source>
</evidence>
<proteinExistence type="predicted"/>
<dbReference type="InterPro" id="IPR007838">
    <property type="entry name" value="Cell_div_ZapA-like"/>
</dbReference>
<dbReference type="EMBL" id="UINC01003359">
    <property type="protein sequence ID" value="SVA05625.1"/>
    <property type="molecule type" value="Genomic_DNA"/>
</dbReference>
<dbReference type="SUPFAM" id="SSF102829">
    <property type="entry name" value="Cell division protein ZapA-like"/>
    <property type="match status" value="1"/>
</dbReference>
<protein>
    <recommendedName>
        <fullName evidence="2">Cell division protein ZapA</fullName>
    </recommendedName>
</protein>
<name>A0A381SNM1_9ZZZZ</name>
<feature type="non-terminal residue" evidence="1">
    <location>
        <position position="1"/>
    </location>
</feature>
<sequence>VPQNSPNVTNVEIHGLTYAVRSSLEPTVVNKYAAHVEKKMMNVETDEKAPTDSLKVAVLAALNITDDYFMCKSADQSTMPQVLKQVENLEKLIDEALASNT</sequence>
<evidence type="ECO:0008006" key="2">
    <source>
        <dbReference type="Google" id="ProtNLM"/>
    </source>
</evidence>